<dbReference type="GeneID" id="96778165"/>
<protein>
    <recommendedName>
        <fullName evidence="3">FCP1 homology domain-containing protein</fullName>
    </recommendedName>
</protein>
<dbReference type="Proteomes" id="UP000433181">
    <property type="component" value="Unassembled WGS sequence"/>
</dbReference>
<name>A0A6I2U9V3_9FIRM</name>
<dbReference type="RefSeq" id="WP_154406408.1">
    <property type="nucleotide sequence ID" value="NZ_VUNR01000005.1"/>
</dbReference>
<reference evidence="1 2" key="1">
    <citation type="submission" date="2019-08" db="EMBL/GenBank/DDBJ databases">
        <title>In-depth cultivation of the pig gut microbiome towards novel bacterial diversity and tailored functional studies.</title>
        <authorList>
            <person name="Wylensek D."/>
            <person name="Hitch T.C.A."/>
            <person name="Clavel T."/>
        </authorList>
    </citation>
    <scope>NUCLEOTIDE SEQUENCE [LARGE SCALE GENOMIC DNA]</scope>
    <source>
        <strain evidence="1 2">WCA-693-APC-5D-A</strain>
    </source>
</reference>
<keyword evidence="2" id="KW-1185">Reference proteome</keyword>
<dbReference type="EMBL" id="VUNR01000005">
    <property type="protein sequence ID" value="MSU08248.1"/>
    <property type="molecule type" value="Genomic_DNA"/>
</dbReference>
<dbReference type="SUPFAM" id="SSF56784">
    <property type="entry name" value="HAD-like"/>
    <property type="match status" value="1"/>
</dbReference>
<dbReference type="Gene3D" id="3.40.50.1000">
    <property type="entry name" value="HAD superfamily/HAD-like"/>
    <property type="match status" value="1"/>
</dbReference>
<proteinExistence type="predicted"/>
<accession>A0A6I2U9V3</accession>
<comment type="caution">
    <text evidence="1">The sequence shown here is derived from an EMBL/GenBank/DDBJ whole genome shotgun (WGS) entry which is preliminary data.</text>
</comment>
<gene>
    <name evidence="1" type="ORF">FYJ84_04495</name>
</gene>
<organism evidence="1 2">
    <name type="scientific">Anaerovibrio slackiae</name>
    <dbReference type="NCBI Taxonomy" id="2652309"/>
    <lineage>
        <taxon>Bacteria</taxon>
        <taxon>Bacillati</taxon>
        <taxon>Bacillota</taxon>
        <taxon>Negativicutes</taxon>
        <taxon>Selenomonadales</taxon>
        <taxon>Selenomonadaceae</taxon>
        <taxon>Anaerovibrio</taxon>
    </lineage>
</organism>
<evidence type="ECO:0008006" key="3">
    <source>
        <dbReference type="Google" id="ProtNLM"/>
    </source>
</evidence>
<evidence type="ECO:0000313" key="1">
    <source>
        <dbReference type="EMBL" id="MSU08248.1"/>
    </source>
</evidence>
<sequence length="127" mass="14970">MLRNDFKRLSEGKEFIIATDFDDTLVRAKEFPGFSGRTFWFYVLRYIQRKYSNVRVILFTCREGKYLDDAVNFCRKHSLTFDAVNEDIPSSIEWKGKSRKPFAHIYVDDRNAGIGEAVKKICREARE</sequence>
<dbReference type="InterPro" id="IPR036412">
    <property type="entry name" value="HAD-like_sf"/>
</dbReference>
<dbReference type="AlphaFoldDB" id="A0A6I2U9V3"/>
<evidence type="ECO:0000313" key="2">
    <source>
        <dbReference type="Proteomes" id="UP000433181"/>
    </source>
</evidence>
<dbReference type="InterPro" id="IPR023214">
    <property type="entry name" value="HAD_sf"/>
</dbReference>